<gene>
    <name evidence="2" type="ORF">SODALDRAFT_322981</name>
</gene>
<dbReference type="STRING" id="1314773.A0A3N2PYJ9"/>
<feature type="compositionally biased region" description="Basic and acidic residues" evidence="1">
    <location>
        <begin position="138"/>
        <end position="147"/>
    </location>
</feature>
<name>A0A3N2PYJ9_SODAK</name>
<protein>
    <submittedName>
        <fullName evidence="2">Uncharacterized protein</fullName>
    </submittedName>
</protein>
<feature type="region of interest" description="Disordered" evidence="1">
    <location>
        <begin position="61"/>
        <end position="175"/>
    </location>
</feature>
<keyword evidence="3" id="KW-1185">Reference proteome</keyword>
<reference evidence="2 3" key="1">
    <citation type="journal article" date="2018" name="Mol. Ecol.">
        <title>The obligate alkalophilic soda-lake fungus Sodiomyces alkalinus has shifted to a protein diet.</title>
        <authorList>
            <person name="Grum-Grzhimaylo A.A."/>
            <person name="Falkoski D.L."/>
            <person name="van den Heuvel J."/>
            <person name="Valero-Jimenez C.A."/>
            <person name="Min B."/>
            <person name="Choi I.G."/>
            <person name="Lipzen A."/>
            <person name="Daum C.G."/>
            <person name="Aanen D.K."/>
            <person name="Tsang A."/>
            <person name="Henrissat B."/>
            <person name="Bilanenko E.N."/>
            <person name="de Vries R.P."/>
            <person name="van Kan J.A.L."/>
            <person name="Grigoriev I.V."/>
            <person name="Debets A.J.M."/>
        </authorList>
    </citation>
    <scope>NUCLEOTIDE SEQUENCE [LARGE SCALE GENOMIC DNA]</scope>
    <source>
        <strain evidence="2 3">F11</strain>
    </source>
</reference>
<dbReference type="GeneID" id="39578255"/>
<dbReference type="RefSeq" id="XP_028467415.1">
    <property type="nucleotide sequence ID" value="XM_028609777.1"/>
</dbReference>
<proteinExistence type="predicted"/>
<evidence type="ECO:0000313" key="2">
    <source>
        <dbReference type="EMBL" id="ROT39609.1"/>
    </source>
</evidence>
<evidence type="ECO:0000256" key="1">
    <source>
        <dbReference type="SAM" id="MobiDB-lite"/>
    </source>
</evidence>
<accession>A0A3N2PYJ9</accession>
<dbReference type="AlphaFoldDB" id="A0A3N2PYJ9"/>
<dbReference type="OrthoDB" id="432970at2759"/>
<dbReference type="EMBL" id="ML119053">
    <property type="protein sequence ID" value="ROT39609.1"/>
    <property type="molecule type" value="Genomic_DNA"/>
</dbReference>
<dbReference type="Proteomes" id="UP000272025">
    <property type="component" value="Unassembled WGS sequence"/>
</dbReference>
<sequence>MDSSGGTNTNAYHDHRPRNRFDLSYNEYCSLLQTVRDMKSEFVVNTAASRRRYYRRRNAYSSNSRVEPGLWQGWPPRRAVEDSSSEEDTNVDSVRGPEMRLAPYRRRRLPPTPSRSAESNVADPGDASANRGPSNRRSRADTAENKSRRGHRLAMTRNRMEISTRSRANANANLPPKRPLIESVFHPMRKWHSIAGRHPACPVCRFFAHHDDLFPDNVPEADFAAVLDQWSCPQFPCQAPLHRPITKAWKNTPWPPHDPDWRSPHKGLDGPITRPFTNLMRGTWLHDRCRKDVYTLLIDAFRLRSDDMVEAQGRFDAEGIYAGRPNSLNAFRRFLSLFEMPAAAPRRYRLLPAWWDAQAREECEALVLDEKHPHNLYSAFTRGDVLWVFGDLSFPTQLRLFGDAVYGTSIVGRAWDVDLEVALRMESQAPDQMPCLSTVVPDSEEVEDKGRGVVGTRQRPAWRVW</sequence>
<organism evidence="2 3">
    <name type="scientific">Sodiomyces alkalinus (strain CBS 110278 / VKM F-3762 / F11)</name>
    <name type="common">Alkaliphilic filamentous fungus</name>
    <dbReference type="NCBI Taxonomy" id="1314773"/>
    <lineage>
        <taxon>Eukaryota</taxon>
        <taxon>Fungi</taxon>
        <taxon>Dikarya</taxon>
        <taxon>Ascomycota</taxon>
        <taxon>Pezizomycotina</taxon>
        <taxon>Sordariomycetes</taxon>
        <taxon>Hypocreomycetidae</taxon>
        <taxon>Glomerellales</taxon>
        <taxon>Plectosphaerellaceae</taxon>
        <taxon>Sodiomyces</taxon>
    </lineage>
</organism>
<evidence type="ECO:0000313" key="3">
    <source>
        <dbReference type="Proteomes" id="UP000272025"/>
    </source>
</evidence>